<dbReference type="AlphaFoldDB" id="A0A7C4ERV6"/>
<feature type="domain" description="Methyl-accepting transducer" evidence="4">
    <location>
        <begin position="361"/>
        <end position="597"/>
    </location>
</feature>
<protein>
    <submittedName>
        <fullName evidence="5">Methyl-accepting chemotaxis protein</fullName>
    </submittedName>
</protein>
<evidence type="ECO:0000256" key="3">
    <source>
        <dbReference type="SAM" id="Phobius"/>
    </source>
</evidence>
<dbReference type="CDD" id="cd18774">
    <property type="entry name" value="PDC2_HK_sensor"/>
    <property type="match status" value="1"/>
</dbReference>
<keyword evidence="3" id="KW-0812">Transmembrane</keyword>
<dbReference type="PROSITE" id="PS50111">
    <property type="entry name" value="CHEMOTAXIS_TRANSDUC_2"/>
    <property type="match status" value="1"/>
</dbReference>
<proteinExistence type="predicted"/>
<dbReference type="PANTHER" id="PTHR32089:SF112">
    <property type="entry name" value="LYSOZYME-LIKE PROTEIN-RELATED"/>
    <property type="match status" value="1"/>
</dbReference>
<reference evidence="5" key="1">
    <citation type="journal article" date="2020" name="mSystems">
        <title>Genome- and Community-Level Interaction Insights into Carbon Utilization and Element Cycling Functions of Hydrothermarchaeota in Hydrothermal Sediment.</title>
        <authorList>
            <person name="Zhou Z."/>
            <person name="Liu Y."/>
            <person name="Xu W."/>
            <person name="Pan J."/>
            <person name="Luo Z.H."/>
            <person name="Li M."/>
        </authorList>
    </citation>
    <scope>NUCLEOTIDE SEQUENCE [LARGE SCALE GENOMIC DNA]</scope>
    <source>
        <strain evidence="5">SpSt-769</strain>
    </source>
</reference>
<evidence type="ECO:0000313" key="5">
    <source>
        <dbReference type="EMBL" id="HGH59671.1"/>
    </source>
</evidence>
<dbReference type="GO" id="GO:0016020">
    <property type="term" value="C:membrane"/>
    <property type="evidence" value="ECO:0007669"/>
    <property type="project" value="InterPro"/>
</dbReference>
<accession>A0A7C4ERV6</accession>
<dbReference type="PANTHER" id="PTHR32089">
    <property type="entry name" value="METHYL-ACCEPTING CHEMOTAXIS PROTEIN MCPB"/>
    <property type="match status" value="1"/>
</dbReference>
<organism evidence="5">
    <name type="scientific">Desulfomonile tiedjei</name>
    <dbReference type="NCBI Taxonomy" id="2358"/>
    <lineage>
        <taxon>Bacteria</taxon>
        <taxon>Pseudomonadati</taxon>
        <taxon>Thermodesulfobacteriota</taxon>
        <taxon>Desulfomonilia</taxon>
        <taxon>Desulfomonilales</taxon>
        <taxon>Desulfomonilaceae</taxon>
        <taxon>Desulfomonile</taxon>
    </lineage>
</organism>
<feature type="transmembrane region" description="Helical" evidence="3">
    <location>
        <begin position="332"/>
        <end position="351"/>
    </location>
</feature>
<sequence>MVTFAPKSMLAKLVVLLVLVSVAPTVVIGILAFQTSRKALEEATLEKLSLVTELKRAEIVRYFEALRGIALFLGQAGPVMAAFETPDAAAQPAPKADIQGSTAQKKESPELSKLLSDFTTHFSPAGRSIDDVLLINANTGELVAGVTSQDRKLPSVLKAPAKEDGLSLLVAKVVQTSKPAVVDFSYSSFTSSVLAFVGAPVMNPKGAVVGVVALGISPKRINEIMAQTERIAKNTSFYLVGQDLLMRSQLPGDPTPTILKKKMDFEATRAALRHESGIGIMPDEKGELSLISYSHVGLNENPLLGADFDWTIVGDAEVSEVLASVTQLRHRIILIGGVLAIIALLVAYFSARAISHPLMGGVNVLASAATQISATVSQLATSSAQTLSAVNQTTATLEELRQSGQVSSEKARAVAEDSRKSLQVAHAGKQATDDIIRGMDLIKSQMQTIGDTVIKLSEQSRSIEDIIDAVKDLADQSNLLAVNASIEAARAGEQGKGFAVVADEIKSFADQSKKATTQVRTILEDIRNSISSVVMATEKGGKAVESGVNQSEEAGHAIQAVTTSVQEASQALTVIVASAEQQAVGIDQVASAMDSIDQAMRQNVDGTRQLESAAQNLKDLGQKLADLVQGR</sequence>
<dbReference type="Pfam" id="PF00015">
    <property type="entry name" value="MCPsignal"/>
    <property type="match status" value="1"/>
</dbReference>
<evidence type="ECO:0000259" key="4">
    <source>
        <dbReference type="PROSITE" id="PS50111"/>
    </source>
</evidence>
<keyword evidence="3" id="KW-0472">Membrane</keyword>
<dbReference type="GO" id="GO:0007165">
    <property type="term" value="P:signal transduction"/>
    <property type="evidence" value="ECO:0007669"/>
    <property type="project" value="UniProtKB-KW"/>
</dbReference>
<dbReference type="SMART" id="SM00283">
    <property type="entry name" value="MA"/>
    <property type="match status" value="1"/>
</dbReference>
<comment type="caution">
    <text evidence="5">The sequence shown here is derived from an EMBL/GenBank/DDBJ whole genome shotgun (WGS) entry which is preliminary data.</text>
</comment>
<dbReference type="SUPFAM" id="SSF58104">
    <property type="entry name" value="Methyl-accepting chemotaxis protein (MCP) signaling domain"/>
    <property type="match status" value="1"/>
</dbReference>
<keyword evidence="1 2" id="KW-0807">Transducer</keyword>
<dbReference type="InterPro" id="IPR004089">
    <property type="entry name" value="MCPsignal_dom"/>
</dbReference>
<keyword evidence="3" id="KW-1133">Transmembrane helix</keyword>
<evidence type="ECO:0000256" key="2">
    <source>
        <dbReference type="PROSITE-ProRule" id="PRU00284"/>
    </source>
</evidence>
<evidence type="ECO:0000256" key="1">
    <source>
        <dbReference type="ARBA" id="ARBA00023224"/>
    </source>
</evidence>
<dbReference type="EMBL" id="DTGT01000003">
    <property type="protein sequence ID" value="HGH59671.1"/>
    <property type="molecule type" value="Genomic_DNA"/>
</dbReference>
<gene>
    <name evidence="5" type="ORF">ENV54_00065</name>
</gene>
<name>A0A7C4ERV6_9BACT</name>
<dbReference type="Gene3D" id="1.10.287.950">
    <property type="entry name" value="Methyl-accepting chemotaxis protein"/>
    <property type="match status" value="1"/>
</dbReference>
<dbReference type="CDD" id="cd11386">
    <property type="entry name" value="MCP_signal"/>
    <property type="match status" value="1"/>
</dbReference>